<sequence length="83" mass="9108">MRQALGPRQQPPPPPTQHPMAGALPPAIFKCADPANQCSTSRENAKSTSTVLPMSFHKEGDEGQEIHSQNETKMVWASRVGWK</sequence>
<accession>A0ACB7TFM9</accession>
<protein>
    <submittedName>
        <fullName evidence="1">Uncharacterized protein</fullName>
    </submittedName>
</protein>
<proteinExistence type="predicted"/>
<organism evidence="1 2">
    <name type="scientific">Hyalomma asiaticum</name>
    <name type="common">Tick</name>
    <dbReference type="NCBI Taxonomy" id="266040"/>
    <lineage>
        <taxon>Eukaryota</taxon>
        <taxon>Metazoa</taxon>
        <taxon>Ecdysozoa</taxon>
        <taxon>Arthropoda</taxon>
        <taxon>Chelicerata</taxon>
        <taxon>Arachnida</taxon>
        <taxon>Acari</taxon>
        <taxon>Parasitiformes</taxon>
        <taxon>Ixodida</taxon>
        <taxon>Ixodoidea</taxon>
        <taxon>Ixodidae</taxon>
        <taxon>Hyalomminae</taxon>
        <taxon>Hyalomma</taxon>
    </lineage>
</organism>
<evidence type="ECO:0000313" key="2">
    <source>
        <dbReference type="Proteomes" id="UP000821845"/>
    </source>
</evidence>
<dbReference type="EMBL" id="CM023481">
    <property type="protein sequence ID" value="KAH6944939.1"/>
    <property type="molecule type" value="Genomic_DNA"/>
</dbReference>
<keyword evidence="2" id="KW-1185">Reference proteome</keyword>
<evidence type="ECO:0000313" key="1">
    <source>
        <dbReference type="EMBL" id="KAH6944939.1"/>
    </source>
</evidence>
<reference evidence="1" key="1">
    <citation type="submission" date="2020-05" db="EMBL/GenBank/DDBJ databases">
        <title>Large-scale comparative analyses of tick genomes elucidate their genetic diversity and vector capacities.</title>
        <authorList>
            <person name="Jia N."/>
            <person name="Wang J."/>
            <person name="Shi W."/>
            <person name="Du L."/>
            <person name="Sun Y."/>
            <person name="Zhan W."/>
            <person name="Jiang J."/>
            <person name="Wang Q."/>
            <person name="Zhang B."/>
            <person name="Ji P."/>
            <person name="Sakyi L.B."/>
            <person name="Cui X."/>
            <person name="Yuan T."/>
            <person name="Jiang B."/>
            <person name="Yang W."/>
            <person name="Lam T.T.-Y."/>
            <person name="Chang Q."/>
            <person name="Ding S."/>
            <person name="Wang X."/>
            <person name="Zhu J."/>
            <person name="Ruan X."/>
            <person name="Zhao L."/>
            <person name="Wei J."/>
            <person name="Que T."/>
            <person name="Du C."/>
            <person name="Cheng J."/>
            <person name="Dai P."/>
            <person name="Han X."/>
            <person name="Huang E."/>
            <person name="Gao Y."/>
            <person name="Liu J."/>
            <person name="Shao H."/>
            <person name="Ye R."/>
            <person name="Li L."/>
            <person name="Wei W."/>
            <person name="Wang X."/>
            <person name="Wang C."/>
            <person name="Yang T."/>
            <person name="Huo Q."/>
            <person name="Li W."/>
            <person name="Guo W."/>
            <person name="Chen H."/>
            <person name="Zhou L."/>
            <person name="Ni X."/>
            <person name="Tian J."/>
            <person name="Zhou Y."/>
            <person name="Sheng Y."/>
            <person name="Liu T."/>
            <person name="Pan Y."/>
            <person name="Xia L."/>
            <person name="Li J."/>
            <person name="Zhao F."/>
            <person name="Cao W."/>
        </authorList>
    </citation>
    <scope>NUCLEOTIDE SEQUENCE</scope>
    <source>
        <strain evidence="1">Hyas-2018</strain>
    </source>
</reference>
<gene>
    <name evidence="1" type="ORF">HPB50_006309</name>
</gene>
<dbReference type="Proteomes" id="UP000821845">
    <property type="component" value="Chromosome 1"/>
</dbReference>
<name>A0ACB7TFM9_HYAAI</name>
<comment type="caution">
    <text evidence="1">The sequence shown here is derived from an EMBL/GenBank/DDBJ whole genome shotgun (WGS) entry which is preliminary data.</text>
</comment>